<reference evidence="1" key="1">
    <citation type="journal article" date="2019" name="Sci. Rep.">
        <title>Draft genome of Tanacetum cinerariifolium, the natural source of mosquito coil.</title>
        <authorList>
            <person name="Yamashiro T."/>
            <person name="Shiraishi A."/>
            <person name="Satake H."/>
            <person name="Nakayama K."/>
        </authorList>
    </citation>
    <scope>NUCLEOTIDE SEQUENCE</scope>
</reference>
<organism evidence="1">
    <name type="scientific">Tanacetum cinerariifolium</name>
    <name type="common">Dalmatian daisy</name>
    <name type="synonym">Chrysanthemum cinerariifolium</name>
    <dbReference type="NCBI Taxonomy" id="118510"/>
    <lineage>
        <taxon>Eukaryota</taxon>
        <taxon>Viridiplantae</taxon>
        <taxon>Streptophyta</taxon>
        <taxon>Embryophyta</taxon>
        <taxon>Tracheophyta</taxon>
        <taxon>Spermatophyta</taxon>
        <taxon>Magnoliopsida</taxon>
        <taxon>eudicotyledons</taxon>
        <taxon>Gunneridae</taxon>
        <taxon>Pentapetalae</taxon>
        <taxon>asterids</taxon>
        <taxon>campanulids</taxon>
        <taxon>Asterales</taxon>
        <taxon>Asteraceae</taxon>
        <taxon>Asteroideae</taxon>
        <taxon>Anthemideae</taxon>
        <taxon>Anthemidinae</taxon>
        <taxon>Tanacetum</taxon>
    </lineage>
</organism>
<dbReference type="EMBL" id="BKCJ010001846">
    <property type="protein sequence ID" value="GEU44437.1"/>
    <property type="molecule type" value="Genomic_DNA"/>
</dbReference>
<name>A0A6L2K6X4_TANCI</name>
<keyword evidence="1" id="KW-0548">Nucleotidyltransferase</keyword>
<keyword evidence="1" id="KW-0695">RNA-directed DNA polymerase</keyword>
<proteinExistence type="predicted"/>
<evidence type="ECO:0000313" key="1">
    <source>
        <dbReference type="EMBL" id="GEU44437.1"/>
    </source>
</evidence>
<dbReference type="GO" id="GO:0003964">
    <property type="term" value="F:RNA-directed DNA polymerase activity"/>
    <property type="evidence" value="ECO:0007669"/>
    <property type="project" value="UniProtKB-KW"/>
</dbReference>
<protein>
    <submittedName>
        <fullName evidence="1">Reverse transcriptase domain-containing protein</fullName>
    </submittedName>
</protein>
<gene>
    <name evidence="1" type="ORF">Tci_016415</name>
</gene>
<keyword evidence="1" id="KW-0808">Transferase</keyword>
<dbReference type="AlphaFoldDB" id="A0A6L2K6X4"/>
<comment type="caution">
    <text evidence="1">The sequence shown here is derived from an EMBL/GenBank/DDBJ whole genome shotgun (WGS) entry which is preliminary data.</text>
</comment>
<accession>A0A6L2K6X4</accession>
<sequence>MDDEPMWAVDRVVALAPGFAITIPDTANKFTIKGNHLTLIKGNQFNGRIKTDSNKHVHEFLGLDELNKATVETWDELRTAFNRRFFPSALFASLLEEI</sequence>